<dbReference type="Proteomes" id="UP000095285">
    <property type="component" value="Unassembled WGS sequence"/>
</dbReference>
<reference evidence="4" key="2">
    <citation type="submission" date="2016-11" db="UniProtKB">
        <authorList>
            <consortium name="WormBaseParasite"/>
        </authorList>
    </citation>
    <scope>IDENTIFICATION</scope>
</reference>
<accession>A0A1S0TM48</accession>
<reference evidence="2 3" key="1">
    <citation type="submission" date="2012-04" db="EMBL/GenBank/DDBJ databases">
        <title>The Genome Sequence of Loa loa.</title>
        <authorList>
            <consortium name="The Broad Institute Genome Sequencing Platform"/>
            <consortium name="Broad Institute Genome Sequencing Center for Infectious Disease"/>
            <person name="Nutman T.B."/>
            <person name="Fink D.L."/>
            <person name="Russ C."/>
            <person name="Young S."/>
            <person name="Zeng Q."/>
            <person name="Gargeya S."/>
            <person name="Alvarado L."/>
            <person name="Berlin A."/>
            <person name="Chapman S.B."/>
            <person name="Chen Z."/>
            <person name="Freedman E."/>
            <person name="Gellesch M."/>
            <person name="Goldberg J."/>
            <person name="Griggs A."/>
            <person name="Gujja S."/>
            <person name="Heilman E.R."/>
            <person name="Heiman D."/>
            <person name="Howarth C."/>
            <person name="Mehta T."/>
            <person name="Neiman D."/>
            <person name="Pearson M."/>
            <person name="Roberts A."/>
            <person name="Saif S."/>
            <person name="Shea T."/>
            <person name="Shenoy N."/>
            <person name="Sisk P."/>
            <person name="Stolte C."/>
            <person name="Sykes S."/>
            <person name="White J."/>
            <person name="Yandava C."/>
            <person name="Haas B."/>
            <person name="Henn M.R."/>
            <person name="Nusbaum C."/>
            <person name="Birren B."/>
        </authorList>
    </citation>
    <scope>NUCLEOTIDE SEQUENCE [LARGE SCALE GENOMIC DNA]</scope>
</reference>
<gene>
    <name evidence="2 4" type="ORF">LOAG_11986</name>
</gene>
<protein>
    <submittedName>
        <fullName evidence="4">Activin_recp domain-containing protein</fullName>
    </submittedName>
</protein>
<sequence length="285" mass="32420">MTTTDSNRSIKLIIQIFLLYVTILLPSTQALYCLVIKPGRGLISERCSHLSVACRVRVENDAIVWYTSKLYDRNQLACVMRNEYGTLDRSGCIKKSSGGVRCWCYGQSNCNNPQNMIKLYDAFKTGDSMLLDEVIDDIETSDTNDYDGESGMEITSIKTSTAKYVTETLQIFRMDNHKVATKDYSMLSSSNSMEFDQSNQNSLKQQNFDPKMRQTLKTTKISPLADVKLNETMEYSDIKHSRNQNERKIRHKETTGSGAKSLRKLKILHDTIALLLLLSLSFIML</sequence>
<keyword evidence="1" id="KW-0472">Membrane</keyword>
<name>A0A1I7VEW9_LOALO</name>
<evidence type="ECO:0000313" key="4">
    <source>
        <dbReference type="WBParaSite" id="EN70_1802"/>
    </source>
</evidence>
<evidence type="ECO:0000313" key="3">
    <source>
        <dbReference type="Proteomes" id="UP000095285"/>
    </source>
</evidence>
<dbReference type="OMA" id="CVMRNEY"/>
<proteinExistence type="predicted"/>
<dbReference type="RefSeq" id="XP_020301401.1">
    <property type="nucleotide sequence ID" value="XM_020448458.1"/>
</dbReference>
<dbReference type="EMBL" id="JH712486">
    <property type="protein sequence ID" value="EFO16520.2"/>
    <property type="molecule type" value="Genomic_DNA"/>
</dbReference>
<dbReference type="AlphaFoldDB" id="A0A1I7VEW9"/>
<dbReference type="KEGG" id="loa:LOAG_11986"/>
<keyword evidence="1" id="KW-0812">Transmembrane</keyword>
<dbReference type="OrthoDB" id="5832892at2759"/>
<evidence type="ECO:0000313" key="2">
    <source>
        <dbReference type="EMBL" id="EFO16520.2"/>
    </source>
</evidence>
<dbReference type="eggNOG" id="ENOG502S4XR">
    <property type="taxonomic scope" value="Eukaryota"/>
</dbReference>
<dbReference type="GeneID" id="9949446"/>
<dbReference type="CTD" id="9949446"/>
<evidence type="ECO:0000256" key="1">
    <source>
        <dbReference type="SAM" id="Phobius"/>
    </source>
</evidence>
<keyword evidence="3" id="KW-1185">Reference proteome</keyword>
<accession>A0A1I7VEW9</accession>
<keyword evidence="1" id="KW-1133">Transmembrane helix</keyword>
<feature type="transmembrane region" description="Helical" evidence="1">
    <location>
        <begin position="12"/>
        <end position="36"/>
    </location>
</feature>
<organism evidence="3 4">
    <name type="scientific">Loa loa</name>
    <name type="common">Eye worm</name>
    <name type="synonym">Filaria loa</name>
    <dbReference type="NCBI Taxonomy" id="7209"/>
    <lineage>
        <taxon>Eukaryota</taxon>
        <taxon>Metazoa</taxon>
        <taxon>Ecdysozoa</taxon>
        <taxon>Nematoda</taxon>
        <taxon>Chromadorea</taxon>
        <taxon>Rhabditida</taxon>
        <taxon>Spirurina</taxon>
        <taxon>Spiruromorpha</taxon>
        <taxon>Filarioidea</taxon>
        <taxon>Onchocercidae</taxon>
        <taxon>Loa</taxon>
    </lineage>
</organism>
<dbReference type="WBParaSite" id="EN70_1802">
    <property type="protein sequence ID" value="EN70_1802"/>
    <property type="gene ID" value="EN70_1802"/>
</dbReference>